<evidence type="ECO:0000256" key="5">
    <source>
        <dbReference type="ARBA" id="ARBA00023237"/>
    </source>
</evidence>
<keyword evidence="4" id="KW-0472">Membrane</keyword>
<evidence type="ECO:0000256" key="1">
    <source>
        <dbReference type="ARBA" id="ARBA00004442"/>
    </source>
</evidence>
<evidence type="ECO:0000256" key="6">
    <source>
        <dbReference type="SAM" id="SignalP"/>
    </source>
</evidence>
<keyword evidence="3 6" id="KW-0732">Signal</keyword>
<feature type="chain" id="PRO_5019583575" evidence="6">
    <location>
        <begin position="25"/>
        <end position="249"/>
    </location>
</feature>
<comment type="similarity">
    <text evidence="2">Belongs to the MipA/OmpV family.</text>
</comment>
<name>A0A443IIC3_9GAMM</name>
<comment type="subcellular location">
    <subcellularLocation>
        <location evidence="1">Cell outer membrane</location>
    </subcellularLocation>
</comment>
<gene>
    <name evidence="7" type="ORF">ED28_01950</name>
</gene>
<evidence type="ECO:0000256" key="2">
    <source>
        <dbReference type="ARBA" id="ARBA00005722"/>
    </source>
</evidence>
<dbReference type="Pfam" id="PF06629">
    <property type="entry name" value="MipA"/>
    <property type="match status" value="1"/>
</dbReference>
<organism evidence="7 8">
    <name type="scientific">[Pantoea] beijingensis</name>
    <dbReference type="NCBI Taxonomy" id="1324864"/>
    <lineage>
        <taxon>Bacteria</taxon>
        <taxon>Pseudomonadati</taxon>
        <taxon>Pseudomonadota</taxon>
        <taxon>Gammaproteobacteria</taxon>
        <taxon>Enterobacterales</taxon>
        <taxon>Erwiniaceae</taxon>
        <taxon>Erwinia</taxon>
    </lineage>
</organism>
<dbReference type="GO" id="GO:0009252">
    <property type="term" value="P:peptidoglycan biosynthetic process"/>
    <property type="evidence" value="ECO:0007669"/>
    <property type="project" value="TreeGrafter"/>
</dbReference>
<feature type="signal peptide" evidence="6">
    <location>
        <begin position="1"/>
        <end position="24"/>
    </location>
</feature>
<proteinExistence type="inferred from homology"/>
<sequence length="249" mass="27988">MNYFKLSALAALLPCCFVATSAHANPLSLGASVLYMQSPYKGGQDRYLPVPIINYESDNFYIRSLQAGYYLWKDRQDQLSLTVLGSPQYYDPDDNDDGDMKSLRKRHMTLMAGASYSHTADWGIIRTTLAGDVLNNSNGFIWDLAYLYRFELGDFTLTPGIGALWSSANQNRYYYGVSGSESSRSGLGRYRPDDSWSPYLQMSADYKINANWRASLVGRYSRLGSEVKDSPMVDNSSQVSLWTGVSYTF</sequence>
<dbReference type="PANTHER" id="PTHR38776">
    <property type="entry name" value="MLTA-INTERACTING PROTEIN-RELATED"/>
    <property type="match status" value="1"/>
</dbReference>
<comment type="caution">
    <text evidence="7">The sequence shown here is derived from an EMBL/GenBank/DDBJ whole genome shotgun (WGS) entry which is preliminary data.</text>
</comment>
<reference evidence="7 8" key="1">
    <citation type="submission" date="2014-04" db="EMBL/GenBank/DDBJ databases">
        <title>Draft genome sequence of Pantoea beijingensis strain LMG 27579, an emerging pathogen to Pleurotus eryngii with potential industrial application.</title>
        <authorList>
            <person name="Xu F."/>
            <person name="Liu Y."/>
            <person name="Wang S."/>
            <person name="Yin Y."/>
            <person name="Ma Y."/>
            <person name="Zhao S."/>
            <person name="Rong C."/>
        </authorList>
    </citation>
    <scope>NUCLEOTIDE SEQUENCE [LARGE SCALE GENOMIC DNA]</scope>
    <source>
        <strain evidence="7 8">LMG 27579</strain>
    </source>
</reference>
<evidence type="ECO:0000313" key="8">
    <source>
        <dbReference type="Proteomes" id="UP000288794"/>
    </source>
</evidence>
<evidence type="ECO:0000256" key="3">
    <source>
        <dbReference type="ARBA" id="ARBA00022729"/>
    </source>
</evidence>
<evidence type="ECO:0000313" key="7">
    <source>
        <dbReference type="EMBL" id="RWR03773.1"/>
    </source>
</evidence>
<dbReference type="AlphaFoldDB" id="A0A443IIC3"/>
<dbReference type="PANTHER" id="PTHR38776:SF1">
    <property type="entry name" value="MLTA-INTERACTING PROTEIN-RELATED"/>
    <property type="match status" value="1"/>
</dbReference>
<accession>A0A443IIC3</accession>
<dbReference type="InterPro" id="IPR010583">
    <property type="entry name" value="MipA"/>
</dbReference>
<dbReference type="RefSeq" id="WP_128174718.1">
    <property type="nucleotide sequence ID" value="NZ_CP071409.1"/>
</dbReference>
<dbReference type="GO" id="GO:0009279">
    <property type="term" value="C:cell outer membrane"/>
    <property type="evidence" value="ECO:0007669"/>
    <property type="project" value="UniProtKB-SubCell"/>
</dbReference>
<evidence type="ECO:0000256" key="4">
    <source>
        <dbReference type="ARBA" id="ARBA00023136"/>
    </source>
</evidence>
<dbReference type="Proteomes" id="UP000288794">
    <property type="component" value="Unassembled WGS sequence"/>
</dbReference>
<dbReference type="EMBL" id="JMEE01000001">
    <property type="protein sequence ID" value="RWR03773.1"/>
    <property type="molecule type" value="Genomic_DNA"/>
</dbReference>
<keyword evidence="8" id="KW-1185">Reference proteome</keyword>
<keyword evidence="5" id="KW-0998">Cell outer membrane</keyword>
<protein>
    <submittedName>
        <fullName evidence="7">MltA-interacting protein MipA</fullName>
    </submittedName>
</protein>